<accession>A0A2Z6RGY4</accession>
<evidence type="ECO:0000313" key="1">
    <source>
        <dbReference type="EMBL" id="GBB97294.1"/>
    </source>
</evidence>
<dbReference type="EMBL" id="BEXD01002179">
    <property type="protein sequence ID" value="GBB97294.1"/>
    <property type="molecule type" value="Genomic_DNA"/>
</dbReference>
<organism evidence="1 3">
    <name type="scientific">Rhizophagus clarus</name>
    <dbReference type="NCBI Taxonomy" id="94130"/>
    <lineage>
        <taxon>Eukaryota</taxon>
        <taxon>Fungi</taxon>
        <taxon>Fungi incertae sedis</taxon>
        <taxon>Mucoromycota</taxon>
        <taxon>Glomeromycotina</taxon>
        <taxon>Glomeromycetes</taxon>
        <taxon>Glomerales</taxon>
        <taxon>Glomeraceae</taxon>
        <taxon>Rhizophagus</taxon>
    </lineage>
</organism>
<gene>
    <name evidence="2" type="ORF">RCL2_001619500</name>
    <name evidence="1" type="ORF">RclHR1_02960007</name>
</gene>
<reference evidence="1 3" key="1">
    <citation type="submission" date="2017-11" db="EMBL/GenBank/DDBJ databases">
        <title>The genome of Rhizophagus clarus HR1 reveals common genetic basis of auxotrophy among arbuscular mycorrhizal fungi.</title>
        <authorList>
            <person name="Kobayashi Y."/>
        </authorList>
    </citation>
    <scope>NUCLEOTIDE SEQUENCE [LARGE SCALE GENOMIC DNA]</scope>
    <source>
        <strain evidence="1 3">HR1</strain>
    </source>
</reference>
<reference evidence="2" key="2">
    <citation type="submission" date="2019-10" db="EMBL/GenBank/DDBJ databases">
        <title>Conservation and host-specific expression of non-tandemly repeated heterogenous ribosome RNA gene in arbuscular mycorrhizal fungi.</title>
        <authorList>
            <person name="Maeda T."/>
            <person name="Kobayashi Y."/>
            <person name="Nakagawa T."/>
            <person name="Ezawa T."/>
            <person name="Yamaguchi K."/>
            <person name="Bino T."/>
            <person name="Nishimoto Y."/>
            <person name="Shigenobu S."/>
            <person name="Kawaguchi M."/>
        </authorList>
    </citation>
    <scope>NUCLEOTIDE SEQUENCE</scope>
    <source>
        <strain evidence="2">HR1</strain>
    </source>
</reference>
<protein>
    <submittedName>
        <fullName evidence="1">Uncharacterized protein</fullName>
    </submittedName>
</protein>
<name>A0A2Z6RGY4_9GLOM</name>
<evidence type="ECO:0000313" key="3">
    <source>
        <dbReference type="Proteomes" id="UP000247702"/>
    </source>
</evidence>
<dbReference type="SUPFAM" id="SSF47095">
    <property type="entry name" value="HMG-box"/>
    <property type="match status" value="1"/>
</dbReference>
<sequence>MFWKSASREEKAVYERLAEKIREIHHERSRSLYLIGPSARPTIYPSLPPSPPPPPPPPPLPTIIDHHFDQDNFNNSIIIYSTISVFNNFY</sequence>
<dbReference type="Proteomes" id="UP000615446">
    <property type="component" value="Unassembled WGS sequence"/>
</dbReference>
<dbReference type="AlphaFoldDB" id="A0A2Z6RGY4"/>
<evidence type="ECO:0000313" key="2">
    <source>
        <dbReference type="EMBL" id="GES89292.1"/>
    </source>
</evidence>
<comment type="caution">
    <text evidence="1">The sequence shown here is derived from an EMBL/GenBank/DDBJ whole genome shotgun (WGS) entry which is preliminary data.</text>
</comment>
<keyword evidence="3" id="KW-1185">Reference proteome</keyword>
<dbReference type="Proteomes" id="UP000247702">
    <property type="component" value="Unassembled WGS sequence"/>
</dbReference>
<proteinExistence type="predicted"/>
<dbReference type="EMBL" id="BLAL01000184">
    <property type="protein sequence ID" value="GES89292.1"/>
    <property type="molecule type" value="Genomic_DNA"/>
</dbReference>
<dbReference type="InterPro" id="IPR036910">
    <property type="entry name" value="HMG_box_dom_sf"/>
</dbReference>